<evidence type="ECO:0000256" key="1">
    <source>
        <dbReference type="SAM" id="Phobius"/>
    </source>
</evidence>
<proteinExistence type="predicted"/>
<reference evidence="2 3" key="2">
    <citation type="submission" date="2019-01" db="EMBL/GenBank/DDBJ databases">
        <title>The decoding of complex shrimp genome reveals the adaptation for benthos swimmer, frequently molting mechanism and breeding impact on genome.</title>
        <authorList>
            <person name="Sun Y."/>
            <person name="Gao Y."/>
            <person name="Yu Y."/>
        </authorList>
    </citation>
    <scope>NUCLEOTIDE SEQUENCE [LARGE SCALE GENOMIC DNA]</scope>
    <source>
        <tissue evidence="2">Muscle</tissue>
    </source>
</reference>
<sequence>MSRPGEGEYEPLADMPLFGEARPRDRTMNIMIIFVTTLLVLITSISAFIPWPSFLDIFFVFCIIIICISHLTLIVWYRQGDLDPKFKKLIYFNTFCIIMLCICANIFFHVK</sequence>
<reference evidence="2 3" key="1">
    <citation type="submission" date="2018-04" db="EMBL/GenBank/DDBJ databases">
        <authorList>
            <person name="Zhang X."/>
            <person name="Yuan J."/>
            <person name="Li F."/>
            <person name="Xiang J."/>
        </authorList>
    </citation>
    <scope>NUCLEOTIDE SEQUENCE [LARGE SCALE GENOMIC DNA]</scope>
    <source>
        <tissue evidence="2">Muscle</tissue>
    </source>
</reference>
<dbReference type="PANTHER" id="PTHR28603:SF1">
    <property type="entry name" value="TRANSMEMBRANE PROTEIN 243"/>
    <property type="match status" value="1"/>
</dbReference>
<dbReference type="InterPro" id="IPR022564">
    <property type="entry name" value="DUF2678"/>
</dbReference>
<organism evidence="2 3">
    <name type="scientific">Penaeus vannamei</name>
    <name type="common">Whiteleg shrimp</name>
    <name type="synonym">Litopenaeus vannamei</name>
    <dbReference type="NCBI Taxonomy" id="6689"/>
    <lineage>
        <taxon>Eukaryota</taxon>
        <taxon>Metazoa</taxon>
        <taxon>Ecdysozoa</taxon>
        <taxon>Arthropoda</taxon>
        <taxon>Crustacea</taxon>
        <taxon>Multicrustacea</taxon>
        <taxon>Malacostraca</taxon>
        <taxon>Eumalacostraca</taxon>
        <taxon>Eucarida</taxon>
        <taxon>Decapoda</taxon>
        <taxon>Dendrobranchiata</taxon>
        <taxon>Penaeoidea</taxon>
        <taxon>Penaeidae</taxon>
        <taxon>Penaeus</taxon>
    </lineage>
</organism>
<keyword evidence="1" id="KW-1133">Transmembrane helix</keyword>
<name>A0A3R7LVJ1_PENVA</name>
<gene>
    <name evidence="2" type="ORF">C7M84_016428</name>
</gene>
<evidence type="ECO:0000313" key="3">
    <source>
        <dbReference type="Proteomes" id="UP000283509"/>
    </source>
</evidence>
<feature type="transmembrane region" description="Helical" evidence="1">
    <location>
        <begin position="89"/>
        <end position="108"/>
    </location>
</feature>
<keyword evidence="1" id="KW-0812">Transmembrane</keyword>
<feature type="transmembrane region" description="Helical" evidence="1">
    <location>
        <begin position="57"/>
        <end position="77"/>
    </location>
</feature>
<dbReference type="Pfam" id="PF10856">
    <property type="entry name" value="DUF2678"/>
    <property type="match status" value="1"/>
</dbReference>
<accession>A0A3R7LVJ1</accession>
<dbReference type="EMBL" id="QCYY01003067">
    <property type="protein sequence ID" value="ROT65598.1"/>
    <property type="molecule type" value="Genomic_DNA"/>
</dbReference>
<dbReference type="Proteomes" id="UP000283509">
    <property type="component" value="Unassembled WGS sequence"/>
</dbReference>
<dbReference type="AlphaFoldDB" id="A0A3R7LVJ1"/>
<evidence type="ECO:0000313" key="2">
    <source>
        <dbReference type="EMBL" id="ROT65598.1"/>
    </source>
</evidence>
<dbReference type="PANTHER" id="PTHR28603">
    <property type="entry name" value="TRANSMEMBRANE PROTEIN 243"/>
    <property type="match status" value="1"/>
</dbReference>
<protein>
    <recommendedName>
        <fullName evidence="4">Transmembrane protein 243</fullName>
    </recommendedName>
</protein>
<dbReference type="OrthoDB" id="17800at2759"/>
<keyword evidence="3" id="KW-1185">Reference proteome</keyword>
<evidence type="ECO:0008006" key="4">
    <source>
        <dbReference type="Google" id="ProtNLM"/>
    </source>
</evidence>
<comment type="caution">
    <text evidence="2">The sequence shown here is derived from an EMBL/GenBank/DDBJ whole genome shotgun (WGS) entry which is preliminary data.</text>
</comment>
<feature type="transmembrane region" description="Helical" evidence="1">
    <location>
        <begin position="30"/>
        <end position="51"/>
    </location>
</feature>
<keyword evidence="1" id="KW-0472">Membrane</keyword>